<evidence type="ECO:0000256" key="3">
    <source>
        <dbReference type="ARBA" id="ARBA00006739"/>
    </source>
</evidence>
<keyword evidence="15" id="KW-1185">Reference proteome</keyword>
<dbReference type="InterPro" id="IPR001173">
    <property type="entry name" value="Glyco_trans_2-like"/>
</dbReference>
<keyword evidence="11" id="KW-0472">Membrane</keyword>
<dbReference type="EMBL" id="VZRA01000005">
    <property type="protein sequence ID" value="KAB0668836.1"/>
    <property type="molecule type" value="Genomic_DNA"/>
</dbReference>
<evidence type="ECO:0000256" key="5">
    <source>
        <dbReference type="ARBA" id="ARBA00022676"/>
    </source>
</evidence>
<dbReference type="EC" id="2.4.1.117" evidence="4"/>
<evidence type="ECO:0000256" key="8">
    <source>
        <dbReference type="ARBA" id="ARBA00022824"/>
    </source>
</evidence>
<evidence type="ECO:0000256" key="9">
    <source>
        <dbReference type="ARBA" id="ARBA00022968"/>
    </source>
</evidence>
<dbReference type="InterPro" id="IPR029044">
    <property type="entry name" value="Nucleotide-diphossugar_trans"/>
</dbReference>
<keyword evidence="7" id="KW-0812">Transmembrane</keyword>
<evidence type="ECO:0000256" key="11">
    <source>
        <dbReference type="ARBA" id="ARBA00023136"/>
    </source>
</evidence>
<reference evidence="14 15" key="1">
    <citation type="journal article" date="2020" name="Microorganisms">
        <title>Description of Three Novel Members in the Family Geobacteraceae, Oryzomonas japonicum gen. nov., sp. nov., Oryzomonas sagensis sp. nov., and Oryzomonas ruber sp. nov.</title>
        <authorList>
            <person name="Xu Z."/>
            <person name="Masuda Y."/>
            <person name="Hayakawa C."/>
            <person name="Ushijima N."/>
            <person name="Kawano K."/>
            <person name="Shiratori Y."/>
            <person name="Senoo K."/>
            <person name="Itoh H."/>
        </authorList>
    </citation>
    <scope>NUCLEOTIDE SEQUENCE [LARGE SCALE GENOMIC DNA]</scope>
    <source>
        <strain evidence="14 15">Red100</strain>
    </source>
</reference>
<evidence type="ECO:0000256" key="12">
    <source>
        <dbReference type="ARBA" id="ARBA00045097"/>
    </source>
</evidence>
<proteinExistence type="inferred from homology"/>
<dbReference type="PANTHER" id="PTHR10859">
    <property type="entry name" value="GLYCOSYL TRANSFERASE"/>
    <property type="match status" value="1"/>
</dbReference>
<keyword evidence="9" id="KW-0735">Signal-anchor</keyword>
<evidence type="ECO:0000256" key="4">
    <source>
        <dbReference type="ARBA" id="ARBA00012583"/>
    </source>
</evidence>
<protein>
    <recommendedName>
        <fullName evidence="4">dolichyl-phosphate beta-glucosyltransferase</fullName>
        <ecNumber evidence="4">2.4.1.117</ecNumber>
    </recommendedName>
</protein>
<dbReference type="Gene3D" id="3.90.550.10">
    <property type="entry name" value="Spore Coat Polysaccharide Biosynthesis Protein SpsA, Chain A"/>
    <property type="match status" value="1"/>
</dbReference>
<comment type="subcellular location">
    <subcellularLocation>
        <location evidence="1">Endoplasmic reticulum membrane</location>
        <topology evidence="1">Single-pass membrane protein</topology>
    </subcellularLocation>
</comment>
<evidence type="ECO:0000256" key="7">
    <source>
        <dbReference type="ARBA" id="ARBA00022692"/>
    </source>
</evidence>
<sequence length="251" mass="28207">MISIIIPAYNEENRLPYYLDSILQYLEQKKRIYEILVVDDGSTDATAAVVKRFMALNANVKLIRLPRNRGKGFAVKTGMRQAVGRLRLFADADGATPIEELERLERSIEAGADVAIGSRALLSDACSVKARMHRKLIGAVFNTIVRTMAVRGIRDTQCGFKLFTAGAAARIFSLQQLDGFGFDVEILCIAKRNGLYISEIPINWRDVKGGKIRLIRDSVSMLFDVIRIRINELRNKYAIERMGTLQGEPRK</sequence>
<dbReference type="SUPFAM" id="SSF53448">
    <property type="entry name" value="Nucleotide-diphospho-sugar transferases"/>
    <property type="match status" value="1"/>
</dbReference>
<dbReference type="InterPro" id="IPR035518">
    <property type="entry name" value="DPG_synthase"/>
</dbReference>
<evidence type="ECO:0000256" key="6">
    <source>
        <dbReference type="ARBA" id="ARBA00022679"/>
    </source>
</evidence>
<accession>A0ABQ6TKW0</accession>
<comment type="caution">
    <text evidence="14">The sequence shown here is derived from an EMBL/GenBank/DDBJ whole genome shotgun (WGS) entry which is preliminary data.</text>
</comment>
<comment type="catalytic activity">
    <reaction evidence="12">
        <text>a di-trans,poly-cis-dolichyl phosphate + UDP-alpha-D-glucose = a di-trans,poly-cis-dolichyl beta-D-glucosyl phosphate + UDP</text>
        <dbReference type="Rhea" id="RHEA:15401"/>
        <dbReference type="Rhea" id="RHEA-COMP:19498"/>
        <dbReference type="Rhea" id="RHEA-COMP:19502"/>
        <dbReference type="ChEBI" id="CHEBI:57525"/>
        <dbReference type="ChEBI" id="CHEBI:57683"/>
        <dbReference type="ChEBI" id="CHEBI:58223"/>
        <dbReference type="ChEBI" id="CHEBI:58885"/>
        <dbReference type="EC" id="2.4.1.117"/>
    </reaction>
    <physiologicalReaction direction="left-to-right" evidence="12">
        <dbReference type="Rhea" id="RHEA:15402"/>
    </physiologicalReaction>
</comment>
<name>A0ABQ6TKW0_9BACT</name>
<dbReference type="Proteomes" id="UP000798046">
    <property type="component" value="Unassembled WGS sequence"/>
</dbReference>
<comment type="similarity">
    <text evidence="3">Belongs to the glycosyltransferase 2 family.</text>
</comment>
<feature type="domain" description="Glycosyltransferase 2-like" evidence="13">
    <location>
        <begin position="3"/>
        <end position="163"/>
    </location>
</feature>
<evidence type="ECO:0000256" key="10">
    <source>
        <dbReference type="ARBA" id="ARBA00022989"/>
    </source>
</evidence>
<keyword evidence="10" id="KW-1133">Transmembrane helix</keyword>
<evidence type="ECO:0000256" key="1">
    <source>
        <dbReference type="ARBA" id="ARBA00004389"/>
    </source>
</evidence>
<comment type="pathway">
    <text evidence="2">Protein modification; protein glycosylation.</text>
</comment>
<evidence type="ECO:0000259" key="13">
    <source>
        <dbReference type="Pfam" id="PF00535"/>
    </source>
</evidence>
<evidence type="ECO:0000313" key="15">
    <source>
        <dbReference type="Proteomes" id="UP000798046"/>
    </source>
</evidence>
<keyword evidence="8" id="KW-0256">Endoplasmic reticulum</keyword>
<evidence type="ECO:0000313" key="14">
    <source>
        <dbReference type="EMBL" id="KAB0668836.1"/>
    </source>
</evidence>
<dbReference type="RefSeq" id="WP_151157805.1">
    <property type="nucleotide sequence ID" value="NZ_VZRA01000005.1"/>
</dbReference>
<dbReference type="PANTHER" id="PTHR10859:SF91">
    <property type="entry name" value="DOLICHYL-PHOSPHATE BETA-GLUCOSYLTRANSFERASE"/>
    <property type="match status" value="1"/>
</dbReference>
<gene>
    <name evidence="14" type="ORF">F6V30_15125</name>
</gene>
<evidence type="ECO:0000256" key="2">
    <source>
        <dbReference type="ARBA" id="ARBA00004922"/>
    </source>
</evidence>
<keyword evidence="6" id="KW-0808">Transferase</keyword>
<dbReference type="CDD" id="cd04188">
    <property type="entry name" value="DPG_synthase"/>
    <property type="match status" value="1"/>
</dbReference>
<dbReference type="Pfam" id="PF00535">
    <property type="entry name" value="Glycos_transf_2"/>
    <property type="match status" value="1"/>
</dbReference>
<organism evidence="14 15">
    <name type="scientific">Oryzomonas sagensis</name>
    <dbReference type="NCBI Taxonomy" id="2603857"/>
    <lineage>
        <taxon>Bacteria</taxon>
        <taxon>Pseudomonadati</taxon>
        <taxon>Thermodesulfobacteriota</taxon>
        <taxon>Desulfuromonadia</taxon>
        <taxon>Geobacterales</taxon>
        <taxon>Geobacteraceae</taxon>
        <taxon>Oryzomonas</taxon>
    </lineage>
</organism>
<keyword evidence="5" id="KW-0328">Glycosyltransferase</keyword>